<dbReference type="EMBL" id="FBVY01000018">
    <property type="protein sequence ID" value="CUW93584.1"/>
    <property type="molecule type" value="Genomic_DNA"/>
</dbReference>
<organism evidence="1 2">
    <name type="scientific">Agrobacterium genomosp. 2 str. CFBP 5494</name>
    <dbReference type="NCBI Taxonomy" id="1183436"/>
    <lineage>
        <taxon>Bacteria</taxon>
        <taxon>Pseudomonadati</taxon>
        <taxon>Pseudomonadota</taxon>
        <taxon>Alphaproteobacteria</taxon>
        <taxon>Hyphomicrobiales</taxon>
        <taxon>Rhizobiaceae</taxon>
        <taxon>Rhizobium/Agrobacterium group</taxon>
        <taxon>Agrobacterium</taxon>
        <taxon>Agrobacterium tumefaciens complex</taxon>
    </lineage>
</organism>
<evidence type="ECO:0000313" key="1">
    <source>
        <dbReference type="EMBL" id="CUW93584.1"/>
    </source>
</evidence>
<sequence length="45" mass="5087">MAHDARCRVELIPKEIGVEQQFSDGGKCVTVESVEYRHGEIDRVV</sequence>
<name>A0A9W5B240_9HYPH</name>
<dbReference type="Proteomes" id="UP000191933">
    <property type="component" value="Unassembled WGS sequence"/>
</dbReference>
<keyword evidence="2" id="KW-1185">Reference proteome</keyword>
<proteinExistence type="predicted"/>
<accession>A0A9W5B240</accession>
<reference evidence="1 2" key="1">
    <citation type="submission" date="2016-01" db="EMBL/GenBank/DDBJ databases">
        <authorList>
            <person name="Regsiter A."/>
            <person name="william w."/>
        </authorList>
    </citation>
    <scope>NUCLEOTIDE SEQUENCE [LARGE SCALE GENOMIC DNA]</scope>
    <source>
        <strain evidence="1 2">CFBP 5494</strain>
    </source>
</reference>
<protein>
    <submittedName>
        <fullName evidence="1">Uncharacterized protein</fullName>
    </submittedName>
</protein>
<gene>
    <name evidence="1" type="ORF">AGR2A_Cc70049</name>
</gene>
<evidence type="ECO:0000313" key="2">
    <source>
        <dbReference type="Proteomes" id="UP000191933"/>
    </source>
</evidence>
<comment type="caution">
    <text evidence="1">The sequence shown here is derived from an EMBL/GenBank/DDBJ whole genome shotgun (WGS) entry which is preliminary data.</text>
</comment>
<dbReference type="AlphaFoldDB" id="A0A9W5B240"/>